<dbReference type="Pfam" id="PF19086">
    <property type="entry name" value="Terpene_syn_C_2"/>
    <property type="match status" value="1"/>
</dbReference>
<evidence type="ECO:0000313" key="1">
    <source>
        <dbReference type="EMBL" id="MCY1008344.1"/>
    </source>
</evidence>
<dbReference type="RefSeq" id="WP_267770976.1">
    <property type="nucleotide sequence ID" value="NZ_JAPNKE010000002.1"/>
</dbReference>
<protein>
    <submittedName>
        <fullName evidence="1">Terpene synthase family protein</fullName>
    </submittedName>
</protein>
<dbReference type="InterPro" id="IPR008949">
    <property type="entry name" value="Isoprenoid_synthase_dom_sf"/>
</dbReference>
<reference evidence="1" key="1">
    <citation type="submission" date="2022-11" db="EMBL/GenBank/DDBJ databases">
        <title>Minimal conservation of predation-associated metabolite biosynthetic gene clusters underscores biosynthetic potential of Myxococcota including descriptions for ten novel species: Archangium lansinium sp. nov., Myxococcus landrumus sp. nov., Nannocystis bai.</title>
        <authorList>
            <person name="Ahearne A."/>
            <person name="Stevens C."/>
            <person name="Phillips K."/>
        </authorList>
    </citation>
    <scope>NUCLEOTIDE SEQUENCE</scope>
    <source>
        <strain evidence="1">Na p29</strain>
    </source>
</reference>
<organism evidence="1 2">
    <name type="scientific">Nannocystis pusilla</name>
    <dbReference type="NCBI Taxonomy" id="889268"/>
    <lineage>
        <taxon>Bacteria</taxon>
        <taxon>Pseudomonadati</taxon>
        <taxon>Myxococcota</taxon>
        <taxon>Polyangia</taxon>
        <taxon>Nannocystales</taxon>
        <taxon>Nannocystaceae</taxon>
        <taxon>Nannocystis</taxon>
    </lineage>
</organism>
<dbReference type="Gene3D" id="1.10.600.10">
    <property type="entry name" value="Farnesyl Diphosphate Synthase"/>
    <property type="match status" value="1"/>
</dbReference>
<proteinExistence type="predicted"/>
<keyword evidence="2" id="KW-1185">Reference proteome</keyword>
<accession>A0A9X3EQA8</accession>
<gene>
    <name evidence="1" type="ORF">OV079_22855</name>
</gene>
<evidence type="ECO:0000313" key="2">
    <source>
        <dbReference type="Proteomes" id="UP001150924"/>
    </source>
</evidence>
<dbReference type="Proteomes" id="UP001150924">
    <property type="component" value="Unassembled WGS sequence"/>
</dbReference>
<dbReference type="AlphaFoldDB" id="A0A9X3EQA8"/>
<name>A0A9X3EQA8_9BACT</name>
<dbReference type="SUPFAM" id="SSF48576">
    <property type="entry name" value="Terpenoid synthases"/>
    <property type="match status" value="1"/>
</dbReference>
<sequence length="357" mass="39392">MTGIDFDLGTVRGNRLTGTLVRMEVPGHGRPAPLGTPAEIDASEDECVRWAERIGLIDAAGRYAAKFRLSQLAALAAHTLPDVRPGRARWFIRLQAFIFTLDDALDNLGDIRVGADYLSHAQLAPVLAAFQRALAGLPVDPALDRKAAEFPRFSAFRAALVDIRAEALQGGGDLRWFVASMRDYFEAMTWEHSAHCDAAYRGTISTYLCNREQTISYLQSLESFLLLKRVDLTAAQRERHPVGLLRTGACRHVILVNDIFSLAKELACAELDNVLLLAERRESSLRARFHALLREVNALAVDLAHVARALLAAYPDEPAIAEYVETIVNSVNGHIDWYAHSRRYGARVGTLALRPAG</sequence>
<dbReference type="EMBL" id="JAPNKE010000002">
    <property type="protein sequence ID" value="MCY1008344.1"/>
    <property type="molecule type" value="Genomic_DNA"/>
</dbReference>
<comment type="caution">
    <text evidence="1">The sequence shown here is derived from an EMBL/GenBank/DDBJ whole genome shotgun (WGS) entry which is preliminary data.</text>
</comment>